<keyword evidence="2" id="KW-1185">Reference proteome</keyword>
<dbReference type="AlphaFoldDB" id="A0A9Q8SR82"/>
<sequence>MRNAKGHNLHVSKRGCHRQPDLLITPAMLRLSPILMTTTLLEVDHLDDFVAPDKLSFASATLRRELIRPEDTVSGIWTRQLFSFPAYLHYHSGLL</sequence>
<dbReference type="Proteomes" id="UP000830671">
    <property type="component" value="Chromosome 4"/>
</dbReference>
<dbReference type="KEGG" id="clup:CLUP02_07459"/>
<dbReference type="GeneID" id="73341464"/>
<dbReference type="RefSeq" id="XP_049143597.1">
    <property type="nucleotide sequence ID" value="XM_049286454.1"/>
</dbReference>
<dbReference type="EMBL" id="CP019476">
    <property type="protein sequence ID" value="UQC81973.1"/>
    <property type="molecule type" value="Genomic_DNA"/>
</dbReference>
<proteinExistence type="predicted"/>
<protein>
    <submittedName>
        <fullName evidence="1">Uncharacterized protein</fullName>
    </submittedName>
</protein>
<reference evidence="1" key="1">
    <citation type="journal article" date="2021" name="Mol. Plant Microbe Interact.">
        <title>Complete Genome Sequence of the Plant-Pathogenic Fungus Colletotrichum lupini.</title>
        <authorList>
            <person name="Baroncelli R."/>
            <person name="Pensec F."/>
            <person name="Da Lio D."/>
            <person name="Boufleur T."/>
            <person name="Vicente I."/>
            <person name="Sarrocco S."/>
            <person name="Picot A."/>
            <person name="Baraldi E."/>
            <person name="Sukno S."/>
            <person name="Thon M."/>
            <person name="Le Floch G."/>
        </authorList>
    </citation>
    <scope>NUCLEOTIDE SEQUENCE</scope>
    <source>
        <strain evidence="1">IMI 504893</strain>
    </source>
</reference>
<evidence type="ECO:0000313" key="1">
    <source>
        <dbReference type="EMBL" id="UQC81973.1"/>
    </source>
</evidence>
<name>A0A9Q8SR82_9PEZI</name>
<accession>A0A9Q8SR82</accession>
<organism evidence="1 2">
    <name type="scientific">Colletotrichum lupini</name>
    <dbReference type="NCBI Taxonomy" id="145971"/>
    <lineage>
        <taxon>Eukaryota</taxon>
        <taxon>Fungi</taxon>
        <taxon>Dikarya</taxon>
        <taxon>Ascomycota</taxon>
        <taxon>Pezizomycotina</taxon>
        <taxon>Sordariomycetes</taxon>
        <taxon>Hypocreomycetidae</taxon>
        <taxon>Glomerellales</taxon>
        <taxon>Glomerellaceae</taxon>
        <taxon>Colletotrichum</taxon>
        <taxon>Colletotrichum acutatum species complex</taxon>
    </lineage>
</organism>
<gene>
    <name evidence="1" type="ORF">CLUP02_07459</name>
</gene>
<evidence type="ECO:0000313" key="2">
    <source>
        <dbReference type="Proteomes" id="UP000830671"/>
    </source>
</evidence>